<dbReference type="RefSeq" id="WP_190859172.1">
    <property type="nucleotide sequence ID" value="NZ_JACXIY010000007.1"/>
</dbReference>
<dbReference type="AlphaFoldDB" id="A0A927H617"/>
<evidence type="ECO:0000259" key="5">
    <source>
        <dbReference type="PROSITE" id="PS50937"/>
    </source>
</evidence>
<reference evidence="6" key="1">
    <citation type="submission" date="2020-09" db="EMBL/GenBank/DDBJ databases">
        <title>A novel bacterium of genus Paenibacillus, isolated from South China Sea.</title>
        <authorList>
            <person name="Huang H."/>
            <person name="Mo K."/>
            <person name="Hu Y."/>
        </authorList>
    </citation>
    <scope>NUCLEOTIDE SEQUENCE</scope>
    <source>
        <strain evidence="6">IB182493</strain>
    </source>
</reference>
<keyword evidence="2" id="KW-0805">Transcription regulation</keyword>
<organism evidence="6 7">
    <name type="scientific">Paenibacillus arenilitoris</name>
    <dbReference type="NCBI Taxonomy" id="2772299"/>
    <lineage>
        <taxon>Bacteria</taxon>
        <taxon>Bacillati</taxon>
        <taxon>Bacillota</taxon>
        <taxon>Bacilli</taxon>
        <taxon>Bacillales</taxon>
        <taxon>Paenibacillaceae</taxon>
        <taxon>Paenibacillus</taxon>
    </lineage>
</organism>
<name>A0A927H617_9BACL</name>
<dbReference type="PROSITE" id="PS50937">
    <property type="entry name" value="HTH_MERR_2"/>
    <property type="match status" value="2"/>
</dbReference>
<dbReference type="SMART" id="SM00422">
    <property type="entry name" value="HTH_MERR"/>
    <property type="match status" value="2"/>
</dbReference>
<dbReference type="InterPro" id="IPR009061">
    <property type="entry name" value="DNA-bd_dom_put_sf"/>
</dbReference>
<dbReference type="Pfam" id="PF00376">
    <property type="entry name" value="MerR"/>
    <property type="match status" value="1"/>
</dbReference>
<gene>
    <name evidence="6" type="ORF">IDH41_05975</name>
</gene>
<keyword evidence="4" id="KW-0804">Transcription</keyword>
<dbReference type="InterPro" id="IPR047057">
    <property type="entry name" value="MerR_fam"/>
</dbReference>
<evidence type="ECO:0000256" key="2">
    <source>
        <dbReference type="ARBA" id="ARBA00023015"/>
    </source>
</evidence>
<dbReference type="PANTHER" id="PTHR30204">
    <property type="entry name" value="REDOX-CYCLING DRUG-SENSING TRANSCRIPTIONAL ACTIVATOR SOXR"/>
    <property type="match status" value="1"/>
</dbReference>
<dbReference type="SUPFAM" id="SSF46955">
    <property type="entry name" value="Putative DNA-binding domain"/>
    <property type="match status" value="2"/>
</dbReference>
<evidence type="ECO:0000256" key="4">
    <source>
        <dbReference type="ARBA" id="ARBA00023163"/>
    </source>
</evidence>
<dbReference type="PANTHER" id="PTHR30204:SF69">
    <property type="entry name" value="MERR-FAMILY TRANSCRIPTIONAL REGULATOR"/>
    <property type="match status" value="1"/>
</dbReference>
<protein>
    <submittedName>
        <fullName evidence="6">MerR family transcriptional regulator</fullName>
    </submittedName>
</protein>
<dbReference type="Pfam" id="PF13411">
    <property type="entry name" value="MerR_1"/>
    <property type="match status" value="1"/>
</dbReference>
<dbReference type="EMBL" id="JACXIY010000007">
    <property type="protein sequence ID" value="MBD2868114.1"/>
    <property type="molecule type" value="Genomic_DNA"/>
</dbReference>
<feature type="domain" description="HTH merR-type" evidence="5">
    <location>
        <begin position="1"/>
        <end position="74"/>
    </location>
</feature>
<evidence type="ECO:0000313" key="6">
    <source>
        <dbReference type="EMBL" id="MBD2868114.1"/>
    </source>
</evidence>
<proteinExistence type="predicted"/>
<dbReference type="Proteomes" id="UP000632125">
    <property type="component" value="Unassembled WGS sequence"/>
</dbReference>
<evidence type="ECO:0000256" key="3">
    <source>
        <dbReference type="ARBA" id="ARBA00023125"/>
    </source>
</evidence>
<accession>A0A927H617</accession>
<keyword evidence="3" id="KW-0238">DNA-binding</keyword>
<evidence type="ECO:0000256" key="1">
    <source>
        <dbReference type="ARBA" id="ARBA00022491"/>
    </source>
</evidence>
<dbReference type="Gene3D" id="1.10.1660.10">
    <property type="match status" value="2"/>
</dbReference>
<dbReference type="InterPro" id="IPR000551">
    <property type="entry name" value="MerR-type_HTH_dom"/>
</dbReference>
<dbReference type="GO" id="GO:0003677">
    <property type="term" value="F:DNA binding"/>
    <property type="evidence" value="ECO:0007669"/>
    <property type="project" value="UniProtKB-KW"/>
</dbReference>
<keyword evidence="7" id="KW-1185">Reference proteome</keyword>
<evidence type="ECO:0000313" key="7">
    <source>
        <dbReference type="Proteomes" id="UP000632125"/>
    </source>
</evidence>
<comment type="caution">
    <text evidence="6">The sequence shown here is derived from an EMBL/GenBank/DDBJ whole genome shotgun (WGS) entry which is preliminary data.</text>
</comment>
<sequence length="238" mass="27164">MTIRPIDIARRLKISTTALRHYEEWGIVPPVERAANGYRVYTDVHVGYFECIRAMNAGFGMQVTGKVMKKLIAGEVDDALWLMSESQASLYRDKQIADRTIRALETEEPLPPQPYRKKRGFTIGEVSEQTLIPTSAIRHWEKAGLLTIERDKENGYRTFTPANVRQILIIRTLKAAVWSLDIIKRIIKEIDDNNVENAIKTARESLHFLNQMNRNQLQGAASLHKLLAVIQEAGGQRR</sequence>
<feature type="domain" description="HTH merR-type" evidence="5">
    <location>
        <begin position="120"/>
        <end position="189"/>
    </location>
</feature>
<keyword evidence="1" id="KW-0678">Repressor</keyword>
<dbReference type="GO" id="GO:0003700">
    <property type="term" value="F:DNA-binding transcription factor activity"/>
    <property type="evidence" value="ECO:0007669"/>
    <property type="project" value="InterPro"/>
</dbReference>